<proteinExistence type="predicted"/>
<dbReference type="RefSeq" id="WP_058568853.1">
    <property type="nucleotide sequence ID" value="NZ_LOPW02000004.1"/>
</dbReference>
<dbReference type="AlphaFoldDB" id="A0A2P4NV92"/>
<dbReference type="Proteomes" id="UP000053621">
    <property type="component" value="Unassembled WGS sequence"/>
</dbReference>
<protein>
    <recommendedName>
        <fullName evidence="2">DUF8052 domain-containing protein</fullName>
    </recommendedName>
</protein>
<dbReference type="InterPro" id="IPR058365">
    <property type="entry name" value="DUF8052"/>
</dbReference>
<gene>
    <name evidence="3" type="ORF">AUR65_004215</name>
</gene>
<dbReference type="Pfam" id="PF26226">
    <property type="entry name" value="DUF8052"/>
    <property type="match status" value="1"/>
</dbReference>
<feature type="compositionally biased region" description="Acidic residues" evidence="1">
    <location>
        <begin position="1"/>
        <end position="11"/>
    </location>
</feature>
<dbReference type="EMBL" id="LOPW02000004">
    <property type="protein sequence ID" value="POG57040.1"/>
    <property type="molecule type" value="Genomic_DNA"/>
</dbReference>
<dbReference type="OrthoDB" id="210068at2157"/>
<feature type="region of interest" description="Disordered" evidence="1">
    <location>
        <begin position="1"/>
        <end position="39"/>
    </location>
</feature>
<evidence type="ECO:0000313" key="4">
    <source>
        <dbReference type="Proteomes" id="UP000053621"/>
    </source>
</evidence>
<keyword evidence="4" id="KW-1185">Reference proteome</keyword>
<name>A0A2P4NV92_9EURY</name>
<feature type="domain" description="DUF8052" evidence="2">
    <location>
        <begin position="40"/>
        <end position="196"/>
    </location>
</feature>
<evidence type="ECO:0000313" key="3">
    <source>
        <dbReference type="EMBL" id="POG57040.1"/>
    </source>
</evidence>
<evidence type="ECO:0000256" key="1">
    <source>
        <dbReference type="SAM" id="MobiDB-lite"/>
    </source>
</evidence>
<accession>A0A2P4NV92</accession>
<organism evidence="3 4">
    <name type="scientific">Haloferax marisrubri</name>
    <dbReference type="NCBI Taxonomy" id="1544719"/>
    <lineage>
        <taxon>Archaea</taxon>
        <taxon>Methanobacteriati</taxon>
        <taxon>Methanobacteriota</taxon>
        <taxon>Stenosarchaea group</taxon>
        <taxon>Halobacteria</taxon>
        <taxon>Halobacteriales</taxon>
        <taxon>Haloferacaceae</taxon>
        <taxon>Haloferax</taxon>
    </lineage>
</organism>
<evidence type="ECO:0000259" key="2">
    <source>
        <dbReference type="Pfam" id="PF26226"/>
    </source>
</evidence>
<sequence length="220" mass="24892">MRSVEPEDAEGGETPAEQSESDASDATTPGPALDRPEWDDEYLDRVAERLMYNYDLEREYAVRGERFDLFGAMRMESQKQFLHQSINYANHHAMEYMFARRVESATVAELERLVELGHELADEWIEPDEEHYGTDFTFVLVADAVPAEVRAFVSDFADRTLLKFGYYGHYEVNLAVVAPADEDAVASRNADSVAAFTLWSDGSPAVSDGLLRRLLGKLRR</sequence>
<comment type="caution">
    <text evidence="3">The sequence shown here is derived from an EMBL/GenBank/DDBJ whole genome shotgun (WGS) entry which is preliminary data.</text>
</comment>
<reference evidence="3" key="1">
    <citation type="submission" date="2017-08" db="EMBL/GenBank/DDBJ databases">
        <title>Haloferax marisrubri sp. nov., isolated from the Discovery deep brine-seawater interface in the Red Sea.</title>
        <authorList>
            <person name="Zhang G."/>
            <person name="Stingl U."/>
        </authorList>
    </citation>
    <scope>NUCLEOTIDE SEQUENCE [LARGE SCALE GENOMIC DNA]</scope>
    <source>
        <strain evidence="3">SB3</strain>
    </source>
</reference>